<feature type="domain" description="Carboxymuconolactone decarboxylase-like" evidence="1">
    <location>
        <begin position="52"/>
        <end position="97"/>
    </location>
</feature>
<organism evidence="2 3">
    <name type="scientific">Profundibacter amoris</name>
    <dbReference type="NCBI Taxonomy" id="2171755"/>
    <lineage>
        <taxon>Bacteria</taxon>
        <taxon>Pseudomonadati</taxon>
        <taxon>Pseudomonadota</taxon>
        <taxon>Alphaproteobacteria</taxon>
        <taxon>Rhodobacterales</taxon>
        <taxon>Paracoccaceae</taxon>
        <taxon>Profundibacter</taxon>
    </lineage>
</organism>
<evidence type="ECO:0000313" key="3">
    <source>
        <dbReference type="Proteomes" id="UP000261704"/>
    </source>
</evidence>
<protein>
    <submittedName>
        <fullName evidence="2">Carboxymuconolactone decarboxylase family protein</fullName>
    </submittedName>
</protein>
<gene>
    <name evidence="2" type="ORF">BAR1_06850</name>
</gene>
<keyword evidence="3" id="KW-1185">Reference proteome</keyword>
<dbReference type="InterPro" id="IPR029032">
    <property type="entry name" value="AhpD-like"/>
</dbReference>
<dbReference type="AlphaFoldDB" id="A0A347UFP5"/>
<dbReference type="EMBL" id="CP032125">
    <property type="protein sequence ID" value="AXX97673.1"/>
    <property type="molecule type" value="Genomic_DNA"/>
</dbReference>
<dbReference type="Pfam" id="PF02627">
    <property type="entry name" value="CMD"/>
    <property type="match status" value="1"/>
</dbReference>
<evidence type="ECO:0000313" key="2">
    <source>
        <dbReference type="EMBL" id="AXX97673.1"/>
    </source>
</evidence>
<dbReference type="RefSeq" id="WP_118942330.1">
    <property type="nucleotide sequence ID" value="NZ_CP032125.1"/>
</dbReference>
<accession>A0A347UFP5</accession>
<dbReference type="InterPro" id="IPR003779">
    <property type="entry name" value="CMD-like"/>
</dbReference>
<sequence>MTRQPLLDITPVTPETATASVAAILKSTQSKLGFIPNMYGYMGALPGVLEGYMAAYASFRNDAGFTPPEQETVFLSVSAVNGCTYCTAAHSMIADKLSKLPAADLAALREGTPLPDAKLNALATFTRSMVEKRGMPDKPEVDTFLAAGFTSQHVLGIVQAIACKTYSNFVNHLAATEVDAAFAGYKVAE</sequence>
<proteinExistence type="predicted"/>
<dbReference type="Proteomes" id="UP000261704">
    <property type="component" value="Chromosome"/>
</dbReference>
<dbReference type="GO" id="GO:0051920">
    <property type="term" value="F:peroxiredoxin activity"/>
    <property type="evidence" value="ECO:0007669"/>
    <property type="project" value="InterPro"/>
</dbReference>
<dbReference type="KEGG" id="pamo:BAR1_06850"/>
<dbReference type="OrthoDB" id="9808310at2"/>
<dbReference type="Gene3D" id="1.20.1290.10">
    <property type="entry name" value="AhpD-like"/>
    <property type="match status" value="1"/>
</dbReference>
<dbReference type="PANTHER" id="PTHR35446:SF3">
    <property type="entry name" value="CMD DOMAIN-CONTAINING PROTEIN"/>
    <property type="match status" value="1"/>
</dbReference>
<dbReference type="SUPFAM" id="SSF69118">
    <property type="entry name" value="AhpD-like"/>
    <property type="match status" value="1"/>
</dbReference>
<evidence type="ECO:0000259" key="1">
    <source>
        <dbReference type="Pfam" id="PF02627"/>
    </source>
</evidence>
<dbReference type="PANTHER" id="PTHR35446">
    <property type="entry name" value="SI:CH211-175M2.5"/>
    <property type="match status" value="1"/>
</dbReference>
<reference evidence="2 3" key="1">
    <citation type="submission" date="2018-09" db="EMBL/GenBank/DDBJ databases">
        <title>Profundibacter amoris BAR1 gen. nov., sp. nov., a new member of the Roseobacter clade isolated at Lokis Castle Vent Field on the Arctic Mid-Oceanic Ridge.</title>
        <authorList>
            <person name="Le Moine Bauer S."/>
            <person name="Sjoeberg A.G."/>
            <person name="L'Haridon S."/>
            <person name="Stokke R."/>
            <person name="Roalkvam I."/>
            <person name="Steen I.H."/>
            <person name="Dahle H."/>
        </authorList>
    </citation>
    <scope>NUCLEOTIDE SEQUENCE [LARGE SCALE GENOMIC DNA]</scope>
    <source>
        <strain evidence="2 3">BAR1</strain>
    </source>
</reference>
<name>A0A347UFP5_9RHOB</name>